<dbReference type="OrthoDB" id="5598396at2759"/>
<evidence type="ECO:0000313" key="2">
    <source>
        <dbReference type="Proteomes" id="UP000275078"/>
    </source>
</evidence>
<proteinExistence type="predicted"/>
<sequence length="154" mass="16940">MGAASSPLGYVLTEELFKLMIVAAFATAFSGFLRVEEFTYEAKDLRPDFRWGAATTASLNRIPEEHIQTMGRWKSSAYKLYIDTPGWQLHPLSRQLHWHGSLDPLSGLPSILAADGSLVASAQAFTAWAKIFPSLPAYNLPLASSSSLQLTPQR</sequence>
<keyword evidence="2" id="KW-1185">Reference proteome</keyword>
<dbReference type="AlphaFoldDB" id="A0A3N4IIH5"/>
<dbReference type="InterPro" id="IPR052925">
    <property type="entry name" value="Phage_Integrase-like_Recomb"/>
</dbReference>
<accession>A0A3N4IIH5</accession>
<dbReference type="PANTHER" id="PTHR34605">
    <property type="entry name" value="PHAGE_INTEGRASE DOMAIN-CONTAINING PROTEIN"/>
    <property type="match status" value="1"/>
</dbReference>
<protein>
    <submittedName>
        <fullName evidence="1">Uncharacterized protein</fullName>
    </submittedName>
</protein>
<evidence type="ECO:0000313" key="1">
    <source>
        <dbReference type="EMBL" id="RPA85935.1"/>
    </source>
</evidence>
<dbReference type="EMBL" id="ML119651">
    <property type="protein sequence ID" value="RPA85935.1"/>
    <property type="molecule type" value="Genomic_DNA"/>
</dbReference>
<dbReference type="Proteomes" id="UP000275078">
    <property type="component" value="Unassembled WGS sequence"/>
</dbReference>
<name>A0A3N4IIH5_ASCIM</name>
<reference evidence="1 2" key="1">
    <citation type="journal article" date="2018" name="Nat. Ecol. Evol.">
        <title>Pezizomycetes genomes reveal the molecular basis of ectomycorrhizal truffle lifestyle.</title>
        <authorList>
            <person name="Murat C."/>
            <person name="Payen T."/>
            <person name="Noel B."/>
            <person name="Kuo A."/>
            <person name="Morin E."/>
            <person name="Chen J."/>
            <person name="Kohler A."/>
            <person name="Krizsan K."/>
            <person name="Balestrini R."/>
            <person name="Da Silva C."/>
            <person name="Montanini B."/>
            <person name="Hainaut M."/>
            <person name="Levati E."/>
            <person name="Barry K.W."/>
            <person name="Belfiori B."/>
            <person name="Cichocki N."/>
            <person name="Clum A."/>
            <person name="Dockter R.B."/>
            <person name="Fauchery L."/>
            <person name="Guy J."/>
            <person name="Iotti M."/>
            <person name="Le Tacon F."/>
            <person name="Lindquist E.A."/>
            <person name="Lipzen A."/>
            <person name="Malagnac F."/>
            <person name="Mello A."/>
            <person name="Molinier V."/>
            <person name="Miyauchi S."/>
            <person name="Poulain J."/>
            <person name="Riccioni C."/>
            <person name="Rubini A."/>
            <person name="Sitrit Y."/>
            <person name="Splivallo R."/>
            <person name="Traeger S."/>
            <person name="Wang M."/>
            <person name="Zifcakova L."/>
            <person name="Wipf D."/>
            <person name="Zambonelli A."/>
            <person name="Paolocci F."/>
            <person name="Nowrousian M."/>
            <person name="Ottonello S."/>
            <person name="Baldrian P."/>
            <person name="Spatafora J.W."/>
            <person name="Henrissat B."/>
            <person name="Nagy L.G."/>
            <person name="Aury J.M."/>
            <person name="Wincker P."/>
            <person name="Grigoriev I.V."/>
            <person name="Bonfante P."/>
            <person name="Martin F.M."/>
        </authorList>
    </citation>
    <scope>NUCLEOTIDE SEQUENCE [LARGE SCALE GENOMIC DNA]</scope>
    <source>
        <strain evidence="1 2">RN42</strain>
    </source>
</reference>
<organism evidence="1 2">
    <name type="scientific">Ascobolus immersus RN42</name>
    <dbReference type="NCBI Taxonomy" id="1160509"/>
    <lineage>
        <taxon>Eukaryota</taxon>
        <taxon>Fungi</taxon>
        <taxon>Dikarya</taxon>
        <taxon>Ascomycota</taxon>
        <taxon>Pezizomycotina</taxon>
        <taxon>Pezizomycetes</taxon>
        <taxon>Pezizales</taxon>
        <taxon>Ascobolaceae</taxon>
        <taxon>Ascobolus</taxon>
    </lineage>
</organism>
<dbReference type="PANTHER" id="PTHR34605:SF3">
    <property type="entry name" value="P CELL-TYPE AGGLUTINATION PROTEIN MAP4-LIKE-RELATED"/>
    <property type="match status" value="1"/>
</dbReference>
<gene>
    <name evidence="1" type="ORF">BJ508DRAFT_322091</name>
</gene>